<reference evidence="3" key="1">
    <citation type="journal article" date="2011" name="Plant Physiol.">
        <title>Comprehensive sequence analysis of 24,783 barley full-length cDNAs derived from 12 clone libraries.</title>
        <authorList>
            <person name="Matsumoto T."/>
            <person name="Tanaka T."/>
            <person name="Sakai H."/>
            <person name="Amano N."/>
            <person name="Kanamori H."/>
            <person name="Kurita K."/>
            <person name="Kikuta A."/>
            <person name="Kamiya K."/>
            <person name="Yamamoto M."/>
            <person name="Ikawa H."/>
            <person name="Fujii N."/>
            <person name="Hori K."/>
            <person name="Itoh T."/>
            <person name="Sato K."/>
        </authorList>
    </citation>
    <scope>NUCLEOTIDE SEQUENCE</scope>
    <source>
        <tissue evidence="3">Shoot</tissue>
    </source>
</reference>
<keyword evidence="2" id="KW-0732">Signal</keyword>
<protein>
    <submittedName>
        <fullName evidence="3">Predicted protein</fullName>
    </submittedName>
</protein>
<name>F2CQD7_HORVV</name>
<evidence type="ECO:0000313" key="3">
    <source>
        <dbReference type="EMBL" id="BAJ85058.1"/>
    </source>
</evidence>
<proteinExistence type="evidence at transcript level"/>
<evidence type="ECO:0000256" key="1">
    <source>
        <dbReference type="SAM" id="MobiDB-lite"/>
    </source>
</evidence>
<dbReference type="AlphaFoldDB" id="F2CQD7"/>
<dbReference type="EMBL" id="AK356131">
    <property type="protein sequence ID" value="BAJ87349.1"/>
    <property type="molecule type" value="mRNA"/>
</dbReference>
<accession>F2CQD7</accession>
<dbReference type="EMBL" id="AK353839">
    <property type="protein sequence ID" value="BAJ85058.1"/>
    <property type="molecule type" value="mRNA"/>
</dbReference>
<feature type="region of interest" description="Disordered" evidence="1">
    <location>
        <begin position="48"/>
        <end position="100"/>
    </location>
</feature>
<feature type="signal peptide" evidence="2">
    <location>
        <begin position="1"/>
        <end position="16"/>
    </location>
</feature>
<feature type="chain" id="PRO_5010962332" evidence="2">
    <location>
        <begin position="17"/>
        <end position="100"/>
    </location>
</feature>
<sequence>MFILLTSGSLAAAASPVKFVAVVPVHASLLLLHPLAASRSFPLHRKCRGPLSAKPSRRPTPPSAKACGTGASRHSCAPGDHRVDSEDLFDPSPRLRAREL</sequence>
<evidence type="ECO:0000256" key="2">
    <source>
        <dbReference type="SAM" id="SignalP"/>
    </source>
</evidence>
<organism evidence="3">
    <name type="scientific">Hordeum vulgare subsp. vulgare</name>
    <name type="common">Domesticated barley</name>
    <dbReference type="NCBI Taxonomy" id="112509"/>
    <lineage>
        <taxon>Eukaryota</taxon>
        <taxon>Viridiplantae</taxon>
        <taxon>Streptophyta</taxon>
        <taxon>Embryophyta</taxon>
        <taxon>Tracheophyta</taxon>
        <taxon>Spermatophyta</taxon>
        <taxon>Magnoliopsida</taxon>
        <taxon>Liliopsida</taxon>
        <taxon>Poales</taxon>
        <taxon>Poaceae</taxon>
        <taxon>BOP clade</taxon>
        <taxon>Pooideae</taxon>
        <taxon>Triticodae</taxon>
        <taxon>Triticeae</taxon>
        <taxon>Hordeinae</taxon>
        <taxon>Hordeum</taxon>
    </lineage>
</organism>